<dbReference type="Proteomes" id="UP000824220">
    <property type="component" value="Unassembled WGS sequence"/>
</dbReference>
<dbReference type="GO" id="GO:0016740">
    <property type="term" value="F:transferase activity"/>
    <property type="evidence" value="ECO:0007669"/>
    <property type="project" value="UniProtKB-KW"/>
</dbReference>
<protein>
    <submittedName>
        <fullName evidence="2">Polysaccharide pyruvyl transferase family protein</fullName>
    </submittedName>
</protein>
<proteinExistence type="predicted"/>
<dbReference type="AlphaFoldDB" id="A0A9D2H579"/>
<name>A0A9D2H579_9MICO</name>
<gene>
    <name evidence="2" type="ORF">H9800_04845</name>
</gene>
<organism evidence="2 3">
    <name type="scientific">Candidatus Microbacterium stercoravium</name>
    <dbReference type="NCBI Taxonomy" id="2838697"/>
    <lineage>
        <taxon>Bacteria</taxon>
        <taxon>Bacillati</taxon>
        <taxon>Actinomycetota</taxon>
        <taxon>Actinomycetes</taxon>
        <taxon>Micrococcales</taxon>
        <taxon>Microbacteriaceae</taxon>
        <taxon>Microbacterium</taxon>
    </lineage>
</organism>
<keyword evidence="2" id="KW-0808">Transferase</keyword>
<accession>A0A9D2H579</accession>
<feature type="domain" description="Polysaccharide pyruvyl transferase" evidence="1">
    <location>
        <begin position="35"/>
        <end position="258"/>
    </location>
</feature>
<evidence type="ECO:0000259" key="1">
    <source>
        <dbReference type="Pfam" id="PF04230"/>
    </source>
</evidence>
<comment type="caution">
    <text evidence="2">The sequence shown here is derived from an EMBL/GenBank/DDBJ whole genome shotgun (WGS) entry which is preliminary data.</text>
</comment>
<evidence type="ECO:0000313" key="3">
    <source>
        <dbReference type="Proteomes" id="UP000824220"/>
    </source>
</evidence>
<dbReference type="EMBL" id="DXAM01000067">
    <property type="protein sequence ID" value="HJA04167.1"/>
    <property type="molecule type" value="Genomic_DNA"/>
</dbReference>
<dbReference type="Pfam" id="PF04230">
    <property type="entry name" value="PS_pyruv_trans"/>
    <property type="match status" value="1"/>
</dbReference>
<reference evidence="2" key="1">
    <citation type="journal article" date="2021" name="PeerJ">
        <title>Extensive microbial diversity within the chicken gut microbiome revealed by metagenomics and culture.</title>
        <authorList>
            <person name="Gilroy R."/>
            <person name="Ravi A."/>
            <person name="Getino M."/>
            <person name="Pursley I."/>
            <person name="Horton D.L."/>
            <person name="Alikhan N.F."/>
            <person name="Baker D."/>
            <person name="Gharbi K."/>
            <person name="Hall N."/>
            <person name="Watson M."/>
            <person name="Adriaenssens E.M."/>
            <person name="Foster-Nyarko E."/>
            <person name="Jarju S."/>
            <person name="Secka A."/>
            <person name="Antonio M."/>
            <person name="Oren A."/>
            <person name="Chaudhuri R.R."/>
            <person name="La Ragione R."/>
            <person name="Hildebrand F."/>
            <person name="Pallen M.J."/>
        </authorList>
    </citation>
    <scope>NUCLEOTIDE SEQUENCE</scope>
    <source>
        <strain evidence="2">ChiHjej8B7-3636</strain>
    </source>
</reference>
<evidence type="ECO:0000313" key="2">
    <source>
        <dbReference type="EMBL" id="HJA04167.1"/>
    </source>
</evidence>
<reference evidence="2" key="2">
    <citation type="submission" date="2021-04" db="EMBL/GenBank/DDBJ databases">
        <authorList>
            <person name="Gilroy R."/>
        </authorList>
    </citation>
    <scope>NUCLEOTIDE SEQUENCE</scope>
    <source>
        <strain evidence="2">ChiHjej8B7-3636</strain>
    </source>
</reference>
<sequence length="341" mass="37925">MRALRTVTALKMSTWKTYDVAVLGWWYGKNYGSILTYYGVTRAVESLGRTFVVGSDQLWNPLIGRVHDDLFLDFVGPRNDRVSYGTSFGNRGTDMFEPPFVAKHAANLQRFKAISVREEYAIDTARDVFGVKASRVVDPVFLLPTEHYRDLASKGAVTPEGDYIAVFFLDPTPEKTDVAQAVADKLGFEKILVIPSPEEGRELTASLFADDPRAEIMAEDAPENFLQGYRDSSYVVTDSFHGSAFAAIFEKPFSSLYNTKRGADRFTHLMTSLGFGDSRRVFETDSAEKIAENANVTRGVDFAKAREYIETGRASSMAWLKAALDPVKKGSARGGRRQTRG</sequence>
<dbReference type="InterPro" id="IPR007345">
    <property type="entry name" value="Polysacch_pyruvyl_Trfase"/>
</dbReference>